<reference evidence="2 3" key="1">
    <citation type="submission" date="2024-02" db="EMBL/GenBank/DDBJ databases">
        <title>A draft genome for the cacao thread blight pathogen Marasmius crinis-equi.</title>
        <authorList>
            <person name="Cohen S.P."/>
            <person name="Baruah I.K."/>
            <person name="Amoako-Attah I."/>
            <person name="Bukari Y."/>
            <person name="Meinhardt L.W."/>
            <person name="Bailey B.A."/>
        </authorList>
    </citation>
    <scope>NUCLEOTIDE SEQUENCE [LARGE SCALE GENOMIC DNA]</scope>
    <source>
        <strain evidence="2 3">GH-76</strain>
    </source>
</reference>
<keyword evidence="3" id="KW-1185">Reference proteome</keyword>
<feature type="transmembrane region" description="Helical" evidence="1">
    <location>
        <begin position="92"/>
        <end position="113"/>
    </location>
</feature>
<gene>
    <name evidence="2" type="ORF">V5O48_015615</name>
</gene>
<feature type="non-terminal residue" evidence="2">
    <location>
        <position position="1"/>
    </location>
</feature>
<organism evidence="2 3">
    <name type="scientific">Marasmius crinis-equi</name>
    <dbReference type="NCBI Taxonomy" id="585013"/>
    <lineage>
        <taxon>Eukaryota</taxon>
        <taxon>Fungi</taxon>
        <taxon>Dikarya</taxon>
        <taxon>Basidiomycota</taxon>
        <taxon>Agaricomycotina</taxon>
        <taxon>Agaricomycetes</taxon>
        <taxon>Agaricomycetidae</taxon>
        <taxon>Agaricales</taxon>
        <taxon>Marasmiineae</taxon>
        <taxon>Marasmiaceae</taxon>
        <taxon>Marasmius</taxon>
    </lineage>
</organism>
<protein>
    <submittedName>
        <fullName evidence="2">Uncharacterized protein</fullName>
    </submittedName>
</protein>
<feature type="transmembrane region" description="Helical" evidence="1">
    <location>
        <begin position="50"/>
        <end position="71"/>
    </location>
</feature>
<feature type="transmembrane region" description="Helical" evidence="1">
    <location>
        <begin position="125"/>
        <end position="147"/>
    </location>
</feature>
<keyword evidence="1" id="KW-0812">Transmembrane</keyword>
<evidence type="ECO:0000313" key="3">
    <source>
        <dbReference type="Proteomes" id="UP001465976"/>
    </source>
</evidence>
<feature type="transmembrane region" description="Helical" evidence="1">
    <location>
        <begin position="14"/>
        <end position="38"/>
    </location>
</feature>
<evidence type="ECO:0000256" key="1">
    <source>
        <dbReference type="SAM" id="Phobius"/>
    </source>
</evidence>
<comment type="caution">
    <text evidence="2">The sequence shown here is derived from an EMBL/GenBank/DDBJ whole genome shotgun (WGS) entry which is preliminary data.</text>
</comment>
<sequence length="208" mass="22534">IYRTYIIWGSRKRFIIAPIIFSVATNVVGVVAISVQLSANLTLFVDGNNIFMWFTGAVAFTQLFLTFMIAGRIWWISRQMARNSSMRKSVRTIIAITLESGIVYAILLVIYQVQNSALPISIDLGLYPILIQFAGLSPTLIIIRAALGMSIENSPDCNVVTSPLSPLDFAQGPSGSTVTAQLTFNSLSRVSAVPQTTNAGKATSLGEV</sequence>
<name>A0ABR3EU18_9AGAR</name>
<proteinExistence type="predicted"/>
<keyword evidence="1" id="KW-1133">Transmembrane helix</keyword>
<dbReference type="Proteomes" id="UP001465976">
    <property type="component" value="Unassembled WGS sequence"/>
</dbReference>
<evidence type="ECO:0000313" key="2">
    <source>
        <dbReference type="EMBL" id="KAL0566400.1"/>
    </source>
</evidence>
<keyword evidence="1" id="KW-0472">Membrane</keyword>
<accession>A0ABR3EU18</accession>
<dbReference type="EMBL" id="JBAHYK010001911">
    <property type="protein sequence ID" value="KAL0566400.1"/>
    <property type="molecule type" value="Genomic_DNA"/>
</dbReference>